<accession>A0A8C0BKN8</accession>
<dbReference type="PANTHER" id="PTHR13594">
    <property type="entry name" value="CENTRIOLAR COILED-COIL PROTEIN OF 110 KDA"/>
    <property type="match status" value="1"/>
</dbReference>
<dbReference type="Proteomes" id="UP000694555">
    <property type="component" value="Unplaced"/>
</dbReference>
<protein>
    <submittedName>
        <fullName evidence="1">Uncharacterized protein</fullName>
    </submittedName>
</protein>
<dbReference type="GO" id="GO:0032465">
    <property type="term" value="P:regulation of cytokinesis"/>
    <property type="evidence" value="ECO:0007669"/>
    <property type="project" value="InterPro"/>
</dbReference>
<dbReference type="GO" id="GO:1903723">
    <property type="term" value="P:negative regulation of centriole elongation"/>
    <property type="evidence" value="ECO:0007669"/>
    <property type="project" value="TreeGrafter"/>
</dbReference>
<dbReference type="InterPro" id="IPR033207">
    <property type="entry name" value="CCP110"/>
</dbReference>
<reference evidence="1" key="1">
    <citation type="submission" date="2025-08" db="UniProtKB">
        <authorList>
            <consortium name="Ensembl"/>
        </authorList>
    </citation>
    <scope>IDENTIFICATION</scope>
</reference>
<dbReference type="GO" id="GO:0005814">
    <property type="term" value="C:centriole"/>
    <property type="evidence" value="ECO:0007669"/>
    <property type="project" value="InterPro"/>
</dbReference>
<sequence>MEDYEIFCKKHLSRIQEETIKRETSVTVQHRNISLIQFHGVPVLSPLVRKY</sequence>
<dbReference type="GO" id="GO:0007099">
    <property type="term" value="P:centriole replication"/>
    <property type="evidence" value="ECO:0007669"/>
    <property type="project" value="InterPro"/>
</dbReference>
<name>A0A8C0BKN8_9AVES</name>
<evidence type="ECO:0000313" key="2">
    <source>
        <dbReference type="Proteomes" id="UP000694555"/>
    </source>
</evidence>
<dbReference type="AlphaFoldDB" id="A0A8C0BKN8"/>
<dbReference type="Ensembl" id="ENSBJAT00000019060.1">
    <property type="protein sequence ID" value="ENSBJAP00000018544.1"/>
    <property type="gene ID" value="ENSBJAG00000012220.1"/>
</dbReference>
<dbReference type="GO" id="GO:0032053">
    <property type="term" value="P:ciliary basal body organization"/>
    <property type="evidence" value="ECO:0007669"/>
    <property type="project" value="TreeGrafter"/>
</dbReference>
<organism evidence="1 2">
    <name type="scientific">Buteo japonicus</name>
    <dbReference type="NCBI Taxonomy" id="224669"/>
    <lineage>
        <taxon>Eukaryota</taxon>
        <taxon>Metazoa</taxon>
        <taxon>Chordata</taxon>
        <taxon>Craniata</taxon>
        <taxon>Vertebrata</taxon>
        <taxon>Euteleostomi</taxon>
        <taxon>Archelosauria</taxon>
        <taxon>Archosauria</taxon>
        <taxon>Dinosauria</taxon>
        <taxon>Saurischia</taxon>
        <taxon>Theropoda</taxon>
        <taxon>Coelurosauria</taxon>
        <taxon>Aves</taxon>
        <taxon>Neognathae</taxon>
        <taxon>Neoaves</taxon>
        <taxon>Telluraves</taxon>
        <taxon>Accipitrimorphae</taxon>
        <taxon>Accipitriformes</taxon>
        <taxon>Accipitridae</taxon>
        <taxon>Accipitrinae</taxon>
        <taxon>Buteo</taxon>
    </lineage>
</organism>
<evidence type="ECO:0000313" key="1">
    <source>
        <dbReference type="Ensembl" id="ENSBJAP00000018544.1"/>
    </source>
</evidence>
<keyword evidence="2" id="KW-1185">Reference proteome</keyword>
<reference evidence="1" key="2">
    <citation type="submission" date="2025-09" db="UniProtKB">
        <authorList>
            <consortium name="Ensembl"/>
        </authorList>
    </citation>
    <scope>IDENTIFICATION</scope>
</reference>
<proteinExistence type="predicted"/>
<dbReference type="PANTHER" id="PTHR13594:SF1">
    <property type="entry name" value="CENTRIOLAR COILED-COIL PROTEIN OF 110 KDA"/>
    <property type="match status" value="1"/>
</dbReference>